<evidence type="ECO:0000313" key="2">
    <source>
        <dbReference type="Proteomes" id="UP001066276"/>
    </source>
</evidence>
<name>A0AAV7UK41_PLEWA</name>
<dbReference type="AlphaFoldDB" id="A0AAV7UK41"/>
<organism evidence="1 2">
    <name type="scientific">Pleurodeles waltl</name>
    <name type="common">Iberian ribbed newt</name>
    <dbReference type="NCBI Taxonomy" id="8319"/>
    <lineage>
        <taxon>Eukaryota</taxon>
        <taxon>Metazoa</taxon>
        <taxon>Chordata</taxon>
        <taxon>Craniata</taxon>
        <taxon>Vertebrata</taxon>
        <taxon>Euteleostomi</taxon>
        <taxon>Amphibia</taxon>
        <taxon>Batrachia</taxon>
        <taxon>Caudata</taxon>
        <taxon>Salamandroidea</taxon>
        <taxon>Salamandridae</taxon>
        <taxon>Pleurodelinae</taxon>
        <taxon>Pleurodeles</taxon>
    </lineage>
</organism>
<keyword evidence="2" id="KW-1185">Reference proteome</keyword>
<comment type="caution">
    <text evidence="1">The sequence shown here is derived from an EMBL/GenBank/DDBJ whole genome shotgun (WGS) entry which is preliminary data.</text>
</comment>
<protein>
    <submittedName>
        <fullName evidence="1">Uncharacterized protein</fullName>
    </submittedName>
</protein>
<dbReference type="EMBL" id="JANPWB010000005">
    <property type="protein sequence ID" value="KAJ1189177.1"/>
    <property type="molecule type" value="Genomic_DNA"/>
</dbReference>
<dbReference type="Proteomes" id="UP001066276">
    <property type="component" value="Chromosome 3_1"/>
</dbReference>
<sequence length="113" mass="13369">MENYEFLKNEWVFADQQDVAFRVDRDAFGCAGYERTLYQWSGDRGWHPETKTVRQIWKKASRYGGQEHSIIAMTPCTLRCRIYSAGIRKNLGMEKASQYVWDQAFPRFVCSRK</sequence>
<proteinExistence type="predicted"/>
<reference evidence="1" key="1">
    <citation type="journal article" date="2022" name="bioRxiv">
        <title>Sequencing and chromosome-scale assembly of the giantPleurodeles waltlgenome.</title>
        <authorList>
            <person name="Brown T."/>
            <person name="Elewa A."/>
            <person name="Iarovenko S."/>
            <person name="Subramanian E."/>
            <person name="Araus A.J."/>
            <person name="Petzold A."/>
            <person name="Susuki M."/>
            <person name="Suzuki K.-i.T."/>
            <person name="Hayashi T."/>
            <person name="Toyoda A."/>
            <person name="Oliveira C."/>
            <person name="Osipova E."/>
            <person name="Leigh N.D."/>
            <person name="Simon A."/>
            <person name="Yun M.H."/>
        </authorList>
    </citation>
    <scope>NUCLEOTIDE SEQUENCE</scope>
    <source>
        <strain evidence="1">20211129_DDA</strain>
        <tissue evidence="1">Liver</tissue>
    </source>
</reference>
<accession>A0AAV7UK41</accession>
<evidence type="ECO:0000313" key="1">
    <source>
        <dbReference type="EMBL" id="KAJ1189177.1"/>
    </source>
</evidence>
<gene>
    <name evidence="1" type="ORF">NDU88_005928</name>
</gene>